<evidence type="ECO:0000259" key="1">
    <source>
        <dbReference type="Pfam" id="PF01814"/>
    </source>
</evidence>
<dbReference type="CDD" id="cd12108">
    <property type="entry name" value="Hr-like"/>
    <property type="match status" value="1"/>
</dbReference>
<accession>A0A417XXF0</accession>
<dbReference type="PANTHER" id="PTHR38048:SF1">
    <property type="entry name" value="HEMERYTHRIN-LIKE DOMAIN-CONTAINING PROTEIN"/>
    <property type="match status" value="1"/>
</dbReference>
<dbReference type="Gene3D" id="1.20.120.520">
    <property type="entry name" value="nmb1532 protein domain like"/>
    <property type="match status" value="1"/>
</dbReference>
<reference evidence="2 3" key="1">
    <citation type="submission" date="2018-09" db="EMBL/GenBank/DDBJ databases">
        <title>Genome sequencing of Nocardioides immobilis CCTCC AB 2017083 for comparison to Nocardioides silvaticus.</title>
        <authorList>
            <person name="Li C."/>
            <person name="Wang G."/>
        </authorList>
    </citation>
    <scope>NUCLEOTIDE SEQUENCE [LARGE SCALE GENOMIC DNA]</scope>
    <source>
        <strain evidence="2 3">CCTCC AB 2017083</strain>
    </source>
</reference>
<name>A0A417XXF0_9ACTN</name>
<dbReference type="InterPro" id="IPR053206">
    <property type="entry name" value="Dimeric_xanthone_biosynth"/>
</dbReference>
<dbReference type="OrthoDB" id="5197650at2"/>
<dbReference type="PANTHER" id="PTHR38048">
    <property type="entry name" value="EXPRESSED PROTEIN"/>
    <property type="match status" value="1"/>
</dbReference>
<dbReference type="Proteomes" id="UP000283644">
    <property type="component" value="Unassembled WGS sequence"/>
</dbReference>
<proteinExistence type="predicted"/>
<dbReference type="Pfam" id="PF01814">
    <property type="entry name" value="Hemerythrin"/>
    <property type="match status" value="1"/>
</dbReference>
<keyword evidence="3" id="KW-1185">Reference proteome</keyword>
<dbReference type="AlphaFoldDB" id="A0A417XXF0"/>
<dbReference type="EMBL" id="QXGH01000026">
    <property type="protein sequence ID" value="RHW25158.1"/>
    <property type="molecule type" value="Genomic_DNA"/>
</dbReference>
<comment type="caution">
    <text evidence="2">The sequence shown here is derived from an EMBL/GenBank/DDBJ whole genome shotgun (WGS) entry which is preliminary data.</text>
</comment>
<gene>
    <name evidence="2" type="ORF">D0Z08_20920</name>
</gene>
<sequence length="211" mass="23019">MAADLSMNQIIHAAVRRDLSRTAAALRSMADGDAERARDIQRAWNFLRAELKHHHEGEDHHIFPFLRAQGVDGALLDAMEAEHGELHDALVAGQDAIDGVVADPSATKAAEAAAVIDASSAVVDRHLEHEERDVEPLIAEHQGDPGFKVAEKEVRHTDLSKAGDFLVWVQDGATEREKTALKQTIPAPVVLIVGALFGRGYRRDIAPIWKA</sequence>
<dbReference type="RefSeq" id="WP_118927206.1">
    <property type="nucleotide sequence ID" value="NZ_QXGH01000026.1"/>
</dbReference>
<dbReference type="InterPro" id="IPR012312">
    <property type="entry name" value="Hemerythrin-like"/>
</dbReference>
<organism evidence="2 3">
    <name type="scientific">Nocardioides immobilis</name>
    <dbReference type="NCBI Taxonomy" id="2049295"/>
    <lineage>
        <taxon>Bacteria</taxon>
        <taxon>Bacillati</taxon>
        <taxon>Actinomycetota</taxon>
        <taxon>Actinomycetes</taxon>
        <taxon>Propionibacteriales</taxon>
        <taxon>Nocardioidaceae</taxon>
        <taxon>Nocardioides</taxon>
    </lineage>
</organism>
<evidence type="ECO:0000313" key="2">
    <source>
        <dbReference type="EMBL" id="RHW25158.1"/>
    </source>
</evidence>
<evidence type="ECO:0000313" key="3">
    <source>
        <dbReference type="Proteomes" id="UP000283644"/>
    </source>
</evidence>
<protein>
    <submittedName>
        <fullName evidence="2">Hemerythrin domain-containing protein</fullName>
    </submittedName>
</protein>
<feature type="domain" description="Hemerythrin-like" evidence="1">
    <location>
        <begin position="12"/>
        <end position="138"/>
    </location>
</feature>